<evidence type="ECO:0008006" key="4">
    <source>
        <dbReference type="Google" id="ProtNLM"/>
    </source>
</evidence>
<gene>
    <name evidence="2" type="ORF">F0254_20720</name>
</gene>
<dbReference type="EMBL" id="VTYF01000015">
    <property type="protein sequence ID" value="NOI11263.1"/>
    <property type="molecule type" value="Genomic_DNA"/>
</dbReference>
<sequence>MSHMAYKRAQAGLVGLLVLAIVAVFMTALLYLTKHLEYKSVMGRYHSVAGDMLSVAKSWEESMNYACVVDTVPLSMALNDLSLPKSASSKNYENLSFAYQPPPALSISVTAKLNGKGANIVSNRIRSELGSYQFGSEVAITTTDEEVVIEVRRVSETSKIIFDKVRSNSQAIQSSMWLGGSKVFDNNGC</sequence>
<proteinExistence type="predicted"/>
<keyword evidence="1" id="KW-1133">Transmembrane helix</keyword>
<evidence type="ECO:0000313" key="3">
    <source>
        <dbReference type="Proteomes" id="UP000532247"/>
    </source>
</evidence>
<comment type="caution">
    <text evidence="2">The sequence shown here is derived from an EMBL/GenBank/DDBJ whole genome shotgun (WGS) entry which is preliminary data.</text>
</comment>
<keyword evidence="1" id="KW-0472">Membrane</keyword>
<evidence type="ECO:0000256" key="1">
    <source>
        <dbReference type="SAM" id="Phobius"/>
    </source>
</evidence>
<evidence type="ECO:0000313" key="2">
    <source>
        <dbReference type="EMBL" id="NOI11263.1"/>
    </source>
</evidence>
<keyword evidence="1" id="KW-0812">Transmembrane</keyword>
<dbReference type="Proteomes" id="UP000532247">
    <property type="component" value="Unassembled WGS sequence"/>
</dbReference>
<name>A0A7Y4F155_VIBAL</name>
<feature type="transmembrane region" description="Helical" evidence="1">
    <location>
        <begin position="12"/>
        <end position="32"/>
    </location>
</feature>
<dbReference type="AlphaFoldDB" id="A0A7Y4F155"/>
<reference evidence="2 3" key="1">
    <citation type="submission" date="2019-09" db="EMBL/GenBank/DDBJ databases">
        <title>Draft genome sequencing and comparative genomics of hatchery-associated Vibrios.</title>
        <authorList>
            <person name="Kehlet-Delgado H."/>
            <person name="Mueller R.S."/>
        </authorList>
    </citation>
    <scope>NUCLEOTIDE SEQUENCE [LARGE SCALE GENOMIC DNA]</scope>
    <source>
        <strain evidence="2 3">081416A</strain>
    </source>
</reference>
<accession>A0A7Y4F155</accession>
<protein>
    <recommendedName>
        <fullName evidence="4">Type 4 fimbrial biogenesis protein PilX N-terminal domain-containing protein</fullName>
    </recommendedName>
</protein>
<organism evidence="2 3">
    <name type="scientific">Vibrio alginolyticus</name>
    <dbReference type="NCBI Taxonomy" id="663"/>
    <lineage>
        <taxon>Bacteria</taxon>
        <taxon>Pseudomonadati</taxon>
        <taxon>Pseudomonadota</taxon>
        <taxon>Gammaproteobacteria</taxon>
        <taxon>Vibrionales</taxon>
        <taxon>Vibrionaceae</taxon>
        <taxon>Vibrio</taxon>
    </lineage>
</organism>